<organism evidence="2 3">
    <name type="scientific">Lysinibacillus parviboronicapiens</name>
    <dbReference type="NCBI Taxonomy" id="436516"/>
    <lineage>
        <taxon>Bacteria</taxon>
        <taxon>Bacillati</taxon>
        <taxon>Bacillota</taxon>
        <taxon>Bacilli</taxon>
        <taxon>Bacillales</taxon>
        <taxon>Bacillaceae</taxon>
        <taxon>Lysinibacillus</taxon>
    </lineage>
</organism>
<reference evidence="2 3" key="1">
    <citation type="submission" date="2024-06" db="EMBL/GenBank/DDBJ databases">
        <title>Sorghum-associated microbial communities from plants grown in Nebraska, USA.</title>
        <authorList>
            <person name="Schachtman D."/>
        </authorList>
    </citation>
    <scope>NUCLEOTIDE SEQUENCE [LARGE SCALE GENOMIC DNA]</scope>
    <source>
        <strain evidence="2 3">736</strain>
    </source>
</reference>
<evidence type="ECO:0000259" key="1">
    <source>
        <dbReference type="Pfam" id="PF00246"/>
    </source>
</evidence>
<dbReference type="Proteomes" id="UP001549363">
    <property type="component" value="Unassembled WGS sequence"/>
</dbReference>
<accession>A0ABV2PGA8</accession>
<dbReference type="Gene3D" id="3.40.630.10">
    <property type="entry name" value="Zn peptidases"/>
    <property type="match status" value="1"/>
</dbReference>
<proteinExistence type="predicted"/>
<dbReference type="Pfam" id="PF00246">
    <property type="entry name" value="Peptidase_M14"/>
    <property type="match status" value="1"/>
</dbReference>
<dbReference type="SUPFAM" id="SSF53187">
    <property type="entry name" value="Zn-dependent exopeptidases"/>
    <property type="match status" value="1"/>
</dbReference>
<keyword evidence="3" id="KW-1185">Reference proteome</keyword>
<sequence>MNTTIFTSLFSMHQPLKKPSLYIELPSHLAPVGLIDFCVRLGLEANELDFNLFQPANQTFSMIFQHHDATYVMKKNSTFIFYYETEESLSALLSAVACEGMPDTSETIPAIYYESLSHLWSAYGTGEKDEAHPLQHLSVQMHLQEAVQSHALLKEVCYLGLRLGLYSTTASFPVVTQEERNLSIVIKLGTENIMELVAPNAIHIMGTKESLPTVLHTITKEKHVTEGGLLGIWELNDKQVNEAQLLYEEKWQDESEATSIMNALQMETQLEVDAEIYITASKEKRDNYRLDLVDKFPTLKTIYVRSAFKTGLYWILEEVLPSVQTPFTQVKIVCKDGSKQKGLELRNRWIMELYPIDELIEAQYGVPKENVHFELSSTQHHVYRVYVDEQLIAVLNPLISELDYVDGDKKAYPTTAGYRLFKEEDCIQEKAILSDRERFYKFYIDRFLPHVVDRLVIDKSSSSQGELYPLFDRIEIDFTSSGIEEELSIKQEANSSFEALYEDIYFNTLDYFYALGDRLVNRPYKAPGGVVPFIHMQEDIYAPINSLLKLYQWREQAYIASTTKRILFDDNGRMDRVEMLVGQKRQVVAVEQPLKHKIKDDFQLLSRFNTMPEVKINTADLSYKGNLIPFIEVTEPITSDYFSGLKKSNDKHTIVFEAGHHPNEVSSTPAILELVEDVIRQHPEILKKINMIVIPLANPDGYELMKTLTQEHPKWKHHAARYNAVGLEFAHVKFQKSVFGEANVLPMILKKWAPDIVLDDHGIPAREWVQPFAGYACPPIFPVSYTLPSAKIYGIGRYADSGTREIQAKNLEHVAEKVNAIFEDTTFAEENTYWRHRYYKYGTKWEPQKYPIEEMGNINFYRGMEVTPTYSSVSILRYPQWVALDIISEVADEIVYDEELNSCIQAHKLFNQAIIEAAVSTPVNKQNQNGRIIKQRPIEI</sequence>
<evidence type="ECO:0000313" key="2">
    <source>
        <dbReference type="EMBL" id="MET4559957.1"/>
    </source>
</evidence>
<feature type="domain" description="Peptidase M14" evidence="1">
    <location>
        <begin position="615"/>
        <end position="723"/>
    </location>
</feature>
<dbReference type="InterPro" id="IPR000834">
    <property type="entry name" value="Peptidase_M14"/>
</dbReference>
<dbReference type="CDD" id="cd06232">
    <property type="entry name" value="M14-like"/>
    <property type="match status" value="1"/>
</dbReference>
<name>A0ABV2PGA8_9BACI</name>
<comment type="caution">
    <text evidence="2">The sequence shown here is derived from an EMBL/GenBank/DDBJ whole genome shotgun (WGS) entry which is preliminary data.</text>
</comment>
<gene>
    <name evidence="2" type="ORF">ABIA69_001100</name>
</gene>
<dbReference type="EMBL" id="JBEPSB010000003">
    <property type="protein sequence ID" value="MET4559957.1"/>
    <property type="molecule type" value="Genomic_DNA"/>
</dbReference>
<dbReference type="RefSeq" id="WP_354471171.1">
    <property type="nucleotide sequence ID" value="NZ_JBEPSB010000003.1"/>
</dbReference>
<evidence type="ECO:0000313" key="3">
    <source>
        <dbReference type="Proteomes" id="UP001549363"/>
    </source>
</evidence>
<protein>
    <recommendedName>
        <fullName evidence="1">Peptidase M14 domain-containing protein</fullName>
    </recommendedName>
</protein>